<evidence type="ECO:0000313" key="8">
    <source>
        <dbReference type="Proteomes" id="UP000243127"/>
    </source>
</evidence>
<dbReference type="Proteomes" id="UP000243127">
    <property type="component" value="Nucleomorph 3"/>
</dbReference>
<feature type="domain" description="DNA2/NAM7 helicase helicase" evidence="5">
    <location>
        <begin position="399"/>
        <end position="470"/>
    </location>
</feature>
<gene>
    <name evidence="7" type="ORF">HAN_3g403</name>
</gene>
<dbReference type="EMBL" id="CP000883">
    <property type="protein sequence ID" value="ABW98213.1"/>
    <property type="molecule type" value="Genomic_DNA"/>
</dbReference>
<dbReference type="GO" id="GO:0005524">
    <property type="term" value="F:ATP binding"/>
    <property type="evidence" value="ECO:0007669"/>
    <property type="project" value="UniProtKB-KW"/>
</dbReference>
<keyword evidence="3" id="KW-0347">Helicase</keyword>
<organism evidence="7 8">
    <name type="scientific">Hemiselmis andersenii</name>
    <name type="common">Cryptophyte alga</name>
    <dbReference type="NCBI Taxonomy" id="464988"/>
    <lineage>
        <taxon>Eukaryota</taxon>
        <taxon>Cryptophyceae</taxon>
        <taxon>Cryptomonadales</taxon>
        <taxon>Hemiselmidaceae</taxon>
        <taxon>Hemiselmis</taxon>
    </lineage>
</organism>
<dbReference type="RefSeq" id="XP_001712538.1">
    <property type="nucleotide sequence ID" value="XM_001712486.1"/>
</dbReference>
<feature type="domain" description="DNA2/NAM7 helicase helicase" evidence="5">
    <location>
        <begin position="220"/>
        <end position="359"/>
    </location>
</feature>
<proteinExistence type="predicted"/>
<reference evidence="7 8" key="1">
    <citation type="journal article" date="2007" name="Proc. Natl. Acad. Sci. U.S.A.">
        <title>Nucleomorph genome of Hemiselmis andersenii reveals complete intron loss and compaction as a driver of protein structure and function.</title>
        <authorList>
            <person name="Lane C.E."/>
            <person name="van den Heuvel K."/>
            <person name="Kozera C."/>
            <person name="Curtis B.A."/>
            <person name="Parsons B.J."/>
            <person name="Bowman S."/>
            <person name="Archibald J.M."/>
        </authorList>
    </citation>
    <scope>NUCLEOTIDE SEQUENCE [LARGE SCALE GENOMIC DNA]</scope>
    <source>
        <strain evidence="7 8">CCMP644</strain>
    </source>
</reference>
<keyword evidence="1" id="KW-0547">Nucleotide-binding</keyword>
<evidence type="ECO:0000313" key="7">
    <source>
        <dbReference type="EMBL" id="ABW98213.1"/>
    </source>
</evidence>
<dbReference type="InterPro" id="IPR045055">
    <property type="entry name" value="DNA2/NAM7-like"/>
</dbReference>
<dbReference type="PANTHER" id="PTHR10887">
    <property type="entry name" value="DNA2/NAM7 HELICASE FAMILY"/>
    <property type="match status" value="1"/>
</dbReference>
<dbReference type="CDD" id="cd18042">
    <property type="entry name" value="DEXXQc_SETX"/>
    <property type="match status" value="1"/>
</dbReference>
<dbReference type="InterPro" id="IPR041677">
    <property type="entry name" value="DNA2/NAM7_AAA_11"/>
</dbReference>
<dbReference type="GO" id="GO:0004386">
    <property type="term" value="F:helicase activity"/>
    <property type="evidence" value="ECO:0007669"/>
    <property type="project" value="UniProtKB-KW"/>
</dbReference>
<dbReference type="Gene3D" id="3.40.50.300">
    <property type="entry name" value="P-loop containing nucleotide triphosphate hydrolases"/>
    <property type="match status" value="2"/>
</dbReference>
<evidence type="ECO:0000259" key="6">
    <source>
        <dbReference type="Pfam" id="PF13087"/>
    </source>
</evidence>
<evidence type="ECO:0000256" key="3">
    <source>
        <dbReference type="ARBA" id="ARBA00022806"/>
    </source>
</evidence>
<name>A9BL30_HEMAN</name>
<accession>A9BL30</accession>
<evidence type="ECO:0000256" key="1">
    <source>
        <dbReference type="ARBA" id="ARBA00022741"/>
    </source>
</evidence>
<keyword evidence="7" id="KW-0542">Nucleomorph</keyword>
<dbReference type="FunFam" id="3.40.50.300:FF:000326">
    <property type="entry name" value="P-loop containing nucleoside triphosphate hydrolase"/>
    <property type="match status" value="1"/>
</dbReference>
<keyword evidence="4" id="KW-0067">ATP-binding</keyword>
<evidence type="ECO:0000259" key="5">
    <source>
        <dbReference type="Pfam" id="PF13086"/>
    </source>
</evidence>
<keyword evidence="2" id="KW-0378">Hydrolase</keyword>
<dbReference type="Pfam" id="PF13087">
    <property type="entry name" value="AAA_12"/>
    <property type="match status" value="1"/>
</dbReference>
<dbReference type="InterPro" id="IPR041679">
    <property type="entry name" value="DNA2/NAM7-like_C"/>
</dbReference>
<protein>
    <submittedName>
        <fullName evidence="7">Sen1</fullName>
    </submittedName>
</protein>
<dbReference type="InterPro" id="IPR027417">
    <property type="entry name" value="P-loop_NTPase"/>
</dbReference>
<sequence>MNQTTGFSKKIIKELLSWKITNFNKKKYYEAKKIPVNVSSLKKYKKKIESLFFEETKAQLNQISKINSELTGIFDCQIVSKIIKDKKFILEIEIVSKKFQNFREGDFIIFFEKPEKKEKICHSLIGLIYKKIFNFKKRILIETDPEIWENTGKKNQRINLTNFRTLFSLKSIYKDFQVLNNFNQIPWGINKILFSKKKSINENFSLSRKEIFFYSHFTVHFNSSQMEGILSTLINKISLIQGPPGTGKTRTILGIIYLNLRKFLSRKNKFLKKILSKEFDLLKGKLSSFFGEKRRFNLNKEKNWKNLQRFLYMNQKTRRIIVCAFSNTATDENTARITYGLPMQKIKAKFEIFEVLRLGPNYKFFFDHITLDSYALIWASENNDSLSIWDCSKILKDSRIQIIKKSKLIYTTLACASYTFLNKVKKKETLIIDEAAQAIELSTLVPVRKTCENLILIGDIQQLPATIFSQSSLDLNYERSLFKRLQLKKFPIYFLETQFRMHPQISSFVSRKFYKNGLNDSQMVKKVQNFHFLRCFGPILFFDASEGLDNFHKKQKNSWCNLEEIRIISFIFRSLICLFTNLNLRSIGIISSYQGQVSEIQENNILKRSELKGQINTVDGFQGREKNIIIFSTVRARNERGIGFLSDCRRMNVAFTRAKFSFWGVGKASVLKKDTNWFEGLFDFRKRGRFFCIRKPIERSNRRLIYWTTEDEKIYSEDGENFSSLNFFLINYIKSFFI</sequence>
<dbReference type="InterPro" id="IPR047187">
    <property type="entry name" value="SF1_C_Upf1"/>
</dbReference>
<dbReference type="Pfam" id="PF13086">
    <property type="entry name" value="AAA_11"/>
    <property type="match status" value="2"/>
</dbReference>
<evidence type="ECO:0000256" key="2">
    <source>
        <dbReference type="ARBA" id="ARBA00022801"/>
    </source>
</evidence>
<dbReference type="GO" id="GO:0005694">
    <property type="term" value="C:chromosome"/>
    <property type="evidence" value="ECO:0007669"/>
    <property type="project" value="UniProtKB-ARBA"/>
</dbReference>
<evidence type="ECO:0000256" key="4">
    <source>
        <dbReference type="ARBA" id="ARBA00022840"/>
    </source>
</evidence>
<geneLocation type="nucleomorph" evidence="7"/>
<feature type="domain" description="DNA2/NAM7 helicase-like C-terminal" evidence="6">
    <location>
        <begin position="477"/>
        <end position="668"/>
    </location>
</feature>
<dbReference type="GeneID" id="5739859"/>
<dbReference type="PANTHER" id="PTHR10887:SF495">
    <property type="entry name" value="HELICASE SENATAXIN ISOFORM X1-RELATED"/>
    <property type="match status" value="1"/>
</dbReference>
<dbReference type="GO" id="GO:0016787">
    <property type="term" value="F:hydrolase activity"/>
    <property type="evidence" value="ECO:0007669"/>
    <property type="project" value="UniProtKB-KW"/>
</dbReference>
<dbReference type="AlphaFoldDB" id="A9BL30"/>
<dbReference type="CDD" id="cd18808">
    <property type="entry name" value="SF1_C_Upf1"/>
    <property type="match status" value="1"/>
</dbReference>
<dbReference type="SUPFAM" id="SSF52540">
    <property type="entry name" value="P-loop containing nucleoside triphosphate hydrolases"/>
    <property type="match status" value="2"/>
</dbReference>